<evidence type="ECO:0000256" key="9">
    <source>
        <dbReference type="SAM" id="MobiDB-lite"/>
    </source>
</evidence>
<dbReference type="Gene3D" id="3.30.565.10">
    <property type="entry name" value="Histidine kinase-like ATPase, C-terminal domain"/>
    <property type="match status" value="1"/>
</dbReference>
<dbReference type="CDD" id="cd16917">
    <property type="entry name" value="HATPase_UhpB-NarQ-NarX-like"/>
    <property type="match status" value="1"/>
</dbReference>
<sequence length="500" mass="52023">MRVLTARLLTRGHLALTCAAAVALLAPRWPLLLLVLPAPALLTGRLAEDPRPAAAVCAAGAVAGAGWLALGERPLGLWVTGAVLVLFTVLLPWLVGLYLRSTAALEAAGWERARTLEREALLVAERARMRERSRIAQDLHDAVGHELSLLSLHAGALEMAAEPGGRREEISRLRETAGRAAERLTEAVGVLRSDAGPAPLAPHGDGVAALVERARASGMDVTLEREDGRPALPVMVDRAVHRVVQESLTNAARHAPGSAVRVVVGGSADEATVLVADTAPPGQPGRGAAPRASRADDALRPEGAAAVRAPGGGTGLVGLRERVRLVGGVFEAGPDGNGWAVSARIPARGPGAELGGDRPRHGGAPTDSRSGVPGSPESHRRARRRARRAIGCAVGLPVALVLAGYGLTVALTAHQAATATLEPSVFERLRPGQDRAEVEALLPEGDLYEGPFWEYGRPAAPEGLECADYRSSADVFGGGYDRYRLCFDAGVLVSAEVAGD</sequence>
<keyword evidence="8" id="KW-0902">Two-component regulatory system</keyword>
<dbReference type="InterPro" id="IPR011712">
    <property type="entry name" value="Sig_transdc_His_kin_sub3_dim/P"/>
</dbReference>
<feature type="transmembrane region" description="Helical" evidence="10">
    <location>
        <begin position="76"/>
        <end position="99"/>
    </location>
</feature>
<evidence type="ECO:0000256" key="1">
    <source>
        <dbReference type="ARBA" id="ARBA00000085"/>
    </source>
</evidence>
<reference evidence="13 14" key="1">
    <citation type="submission" date="2023-08" db="EMBL/GenBank/DDBJ databases">
        <authorList>
            <person name="Girao M."/>
            <person name="Carvalho M.F."/>
        </authorList>
    </citation>
    <scope>NUCLEOTIDE SEQUENCE [LARGE SCALE GENOMIC DNA]</scope>
    <source>
        <strain evidence="13 14">CT-R113</strain>
    </source>
</reference>
<keyword evidence="7" id="KW-0067">ATP-binding</keyword>
<evidence type="ECO:0000259" key="11">
    <source>
        <dbReference type="Pfam" id="PF02518"/>
    </source>
</evidence>
<keyword evidence="3" id="KW-0597">Phosphoprotein</keyword>
<comment type="caution">
    <text evidence="13">The sequence shown here is derived from an EMBL/GenBank/DDBJ whole genome shotgun (WGS) entry which is preliminary data.</text>
</comment>
<gene>
    <name evidence="13" type="ORF">Q8791_17425</name>
</gene>
<evidence type="ECO:0000256" key="5">
    <source>
        <dbReference type="ARBA" id="ARBA00022741"/>
    </source>
</evidence>
<feature type="region of interest" description="Disordered" evidence="9">
    <location>
        <begin position="276"/>
        <end position="297"/>
    </location>
</feature>
<evidence type="ECO:0000256" key="3">
    <source>
        <dbReference type="ARBA" id="ARBA00022553"/>
    </source>
</evidence>
<dbReference type="EMBL" id="JAUZMY010000016">
    <property type="protein sequence ID" value="MEE2038998.1"/>
    <property type="molecule type" value="Genomic_DNA"/>
</dbReference>
<keyword evidence="4" id="KW-0808">Transferase</keyword>
<evidence type="ECO:0000313" key="14">
    <source>
        <dbReference type="Proteomes" id="UP001356095"/>
    </source>
</evidence>
<evidence type="ECO:0000256" key="6">
    <source>
        <dbReference type="ARBA" id="ARBA00022777"/>
    </source>
</evidence>
<comment type="catalytic activity">
    <reaction evidence="1">
        <text>ATP + protein L-histidine = ADP + protein N-phospho-L-histidine.</text>
        <dbReference type="EC" id="2.7.13.3"/>
    </reaction>
</comment>
<feature type="domain" description="Histidine kinase/HSP90-like ATPase" evidence="11">
    <location>
        <begin position="238"/>
        <end position="347"/>
    </location>
</feature>
<dbReference type="Pfam" id="PF07730">
    <property type="entry name" value="HisKA_3"/>
    <property type="match status" value="1"/>
</dbReference>
<evidence type="ECO:0000259" key="12">
    <source>
        <dbReference type="Pfam" id="PF07730"/>
    </source>
</evidence>
<evidence type="ECO:0000313" key="13">
    <source>
        <dbReference type="EMBL" id="MEE2038998.1"/>
    </source>
</evidence>
<dbReference type="RefSeq" id="WP_330092772.1">
    <property type="nucleotide sequence ID" value="NZ_JAUZMY010000016.1"/>
</dbReference>
<accession>A0ABU7K9T1</accession>
<evidence type="ECO:0000256" key="8">
    <source>
        <dbReference type="ARBA" id="ARBA00023012"/>
    </source>
</evidence>
<evidence type="ECO:0000256" key="2">
    <source>
        <dbReference type="ARBA" id="ARBA00012438"/>
    </source>
</evidence>
<keyword evidence="6 13" id="KW-0418">Kinase</keyword>
<dbReference type="EC" id="2.7.13.3" evidence="2"/>
<dbReference type="SUPFAM" id="SSF55874">
    <property type="entry name" value="ATPase domain of HSP90 chaperone/DNA topoisomerase II/histidine kinase"/>
    <property type="match status" value="1"/>
</dbReference>
<dbReference type="PANTHER" id="PTHR24421">
    <property type="entry name" value="NITRATE/NITRITE SENSOR PROTEIN NARX-RELATED"/>
    <property type="match status" value="1"/>
</dbReference>
<dbReference type="GO" id="GO:0016301">
    <property type="term" value="F:kinase activity"/>
    <property type="evidence" value="ECO:0007669"/>
    <property type="project" value="UniProtKB-KW"/>
</dbReference>
<protein>
    <recommendedName>
        <fullName evidence="2">histidine kinase</fullName>
        <ecNumber evidence="2">2.7.13.3</ecNumber>
    </recommendedName>
</protein>
<evidence type="ECO:0000256" key="4">
    <source>
        <dbReference type="ARBA" id="ARBA00022679"/>
    </source>
</evidence>
<keyword evidence="5" id="KW-0547">Nucleotide-binding</keyword>
<dbReference type="Proteomes" id="UP001356095">
    <property type="component" value="Unassembled WGS sequence"/>
</dbReference>
<organism evidence="13 14">
    <name type="scientific">Nocardiopsis codii</name>
    <dbReference type="NCBI Taxonomy" id="3065942"/>
    <lineage>
        <taxon>Bacteria</taxon>
        <taxon>Bacillati</taxon>
        <taxon>Actinomycetota</taxon>
        <taxon>Actinomycetes</taxon>
        <taxon>Streptosporangiales</taxon>
        <taxon>Nocardiopsidaceae</taxon>
        <taxon>Nocardiopsis</taxon>
    </lineage>
</organism>
<keyword evidence="10" id="KW-0812">Transmembrane</keyword>
<dbReference type="InterPro" id="IPR050482">
    <property type="entry name" value="Sensor_HK_TwoCompSys"/>
</dbReference>
<keyword evidence="10" id="KW-1133">Transmembrane helix</keyword>
<keyword evidence="14" id="KW-1185">Reference proteome</keyword>
<dbReference type="PANTHER" id="PTHR24421:SF10">
    <property type="entry name" value="NITRATE_NITRITE SENSOR PROTEIN NARQ"/>
    <property type="match status" value="1"/>
</dbReference>
<name>A0ABU7K9T1_9ACTN</name>
<feature type="domain" description="Signal transduction histidine kinase subgroup 3 dimerisation and phosphoacceptor" evidence="12">
    <location>
        <begin position="131"/>
        <end position="194"/>
    </location>
</feature>
<dbReference type="Gene3D" id="1.20.5.1930">
    <property type="match status" value="1"/>
</dbReference>
<feature type="region of interest" description="Disordered" evidence="9">
    <location>
        <begin position="348"/>
        <end position="382"/>
    </location>
</feature>
<dbReference type="InterPro" id="IPR036890">
    <property type="entry name" value="HATPase_C_sf"/>
</dbReference>
<dbReference type="Pfam" id="PF02518">
    <property type="entry name" value="HATPase_c"/>
    <property type="match status" value="1"/>
</dbReference>
<dbReference type="InterPro" id="IPR003594">
    <property type="entry name" value="HATPase_dom"/>
</dbReference>
<evidence type="ECO:0000256" key="7">
    <source>
        <dbReference type="ARBA" id="ARBA00022840"/>
    </source>
</evidence>
<proteinExistence type="predicted"/>
<evidence type="ECO:0000256" key="10">
    <source>
        <dbReference type="SAM" id="Phobius"/>
    </source>
</evidence>
<feature type="transmembrane region" description="Helical" evidence="10">
    <location>
        <begin position="389"/>
        <end position="411"/>
    </location>
</feature>
<keyword evidence="10" id="KW-0472">Membrane</keyword>